<comment type="similarity">
    <text evidence="5">Belongs to the aromatic-ring hydroxylase family. TetX subfamily.</text>
</comment>
<comment type="caution">
    <text evidence="7">The sequence shown here is derived from an EMBL/GenBank/DDBJ whole genome shotgun (WGS) entry which is preliminary data.</text>
</comment>
<feature type="binding site" evidence="5">
    <location>
        <position position="304"/>
    </location>
    <ligand>
        <name>FAD</name>
        <dbReference type="ChEBI" id="CHEBI:57692"/>
    </ligand>
</feature>
<dbReference type="HAMAP" id="MF_00845">
    <property type="entry name" value="TetX_monooxygenase"/>
    <property type="match status" value="1"/>
</dbReference>
<dbReference type="PANTHER" id="PTHR46972">
    <property type="entry name" value="MONOOXYGENASE ASQM-RELATED"/>
    <property type="match status" value="1"/>
</dbReference>
<dbReference type="SUPFAM" id="SSF51905">
    <property type="entry name" value="FAD/NAD(P)-binding domain"/>
    <property type="match status" value="1"/>
</dbReference>
<dbReference type="Pfam" id="PF01494">
    <property type="entry name" value="FAD_binding_3"/>
    <property type="match status" value="2"/>
</dbReference>
<feature type="binding site" evidence="5">
    <location>
        <position position="51"/>
    </location>
    <ligand>
        <name>FAD</name>
        <dbReference type="ChEBI" id="CHEBI:57692"/>
    </ligand>
</feature>
<evidence type="ECO:0000256" key="4">
    <source>
        <dbReference type="ARBA" id="ARBA00023033"/>
    </source>
</evidence>
<dbReference type="RefSeq" id="WP_191173958.1">
    <property type="nucleotide sequence ID" value="NZ_JACWMW010000001.1"/>
</dbReference>
<dbReference type="GO" id="GO:0004497">
    <property type="term" value="F:monooxygenase activity"/>
    <property type="evidence" value="ECO:0007669"/>
    <property type="project" value="UniProtKB-KW"/>
</dbReference>
<comment type="catalytic activity">
    <reaction evidence="5">
        <text>a tetracycline + NADPH + O2 + H(+) = an 11a-hydroxytetracycline + NADP(+) + H2O</text>
        <dbReference type="Rhea" id="RHEA:61444"/>
        <dbReference type="ChEBI" id="CHEBI:15377"/>
        <dbReference type="ChEBI" id="CHEBI:15378"/>
        <dbReference type="ChEBI" id="CHEBI:15379"/>
        <dbReference type="ChEBI" id="CHEBI:57783"/>
        <dbReference type="ChEBI" id="CHEBI:58349"/>
        <dbReference type="ChEBI" id="CHEBI:144644"/>
        <dbReference type="ChEBI" id="CHEBI:144645"/>
    </reaction>
</comment>
<dbReference type="Proteomes" id="UP000618754">
    <property type="component" value="Unassembled WGS sequence"/>
</dbReference>
<keyword evidence="3 5" id="KW-0560">Oxidoreductase</keyword>
<dbReference type="PRINTS" id="PR00420">
    <property type="entry name" value="RNGMNOXGNASE"/>
</dbReference>
<dbReference type="InterPro" id="IPR002938">
    <property type="entry name" value="FAD-bd"/>
</dbReference>
<gene>
    <name evidence="7" type="ORF">IDJ75_02085</name>
</gene>
<evidence type="ECO:0000256" key="1">
    <source>
        <dbReference type="ARBA" id="ARBA00022630"/>
    </source>
</evidence>
<comment type="cofactor">
    <cofactor evidence="5">
        <name>FAD</name>
        <dbReference type="ChEBI" id="CHEBI:57692"/>
    </cofactor>
</comment>
<accession>A0ABR7X0E2</accession>
<dbReference type="Gene3D" id="3.50.50.60">
    <property type="entry name" value="FAD/NAD(P)-binding domain"/>
    <property type="match status" value="1"/>
</dbReference>
<evidence type="ECO:0000256" key="3">
    <source>
        <dbReference type="ARBA" id="ARBA00023002"/>
    </source>
</evidence>
<dbReference type="EC" id="1.14.13.-" evidence="5"/>
<name>A0ABR7X0E2_9SPHI</name>
<keyword evidence="8" id="KW-1185">Reference proteome</keyword>
<sequence length="382" mass="41976">MNTIKYKKIAIIGGGPGGLTLARLLQLKGADVTVYERDLHQDARAQGATLDLHEESGLAALQAAGLMDEFRTNYRPGADKMRVTDEHANIVLDDHIGEQDETYRGRPEIDRGPLQKLLLESLTPGTVVWDSQFVSLTQYNNGWKIEFKNGKLAVADLVIAADGANSKLRPYLTPVKPFYCGYTAVEGAVYHSETTIPEMHQLLSGGKIFAMGDNRSLIVSAKGDGSMIFYPCFKADENWVKDSGIDFTDKARVLAWFKTEFANWGDIWTTLFEHASGTFVPRPLYAMPLEQAWEAQPNLTMLGDAAHLMPPYAGEGVNMAMLDALELSNALTDESYPDTLLAIAAFEKQMRSRAAVAANESIQSLEILHSPGAIDFMVRIAG</sequence>
<evidence type="ECO:0000256" key="2">
    <source>
        <dbReference type="ARBA" id="ARBA00022827"/>
    </source>
</evidence>
<reference evidence="7 8" key="1">
    <citation type="submission" date="2020-09" db="EMBL/GenBank/DDBJ databases">
        <title>Novel species of Mucilaginibacter isolated from a glacier on the Tibetan Plateau.</title>
        <authorList>
            <person name="Liu Q."/>
            <person name="Xin Y.-H."/>
        </authorList>
    </citation>
    <scope>NUCLEOTIDE SEQUENCE [LARGE SCALE GENOMIC DNA]</scope>
    <source>
        <strain evidence="7 8">CGMCC 1.13878</strain>
    </source>
</reference>
<evidence type="ECO:0000313" key="7">
    <source>
        <dbReference type="EMBL" id="MBD1384051.1"/>
    </source>
</evidence>
<organism evidence="7 8">
    <name type="scientific">Mucilaginibacter rigui</name>
    <dbReference type="NCBI Taxonomy" id="534635"/>
    <lineage>
        <taxon>Bacteria</taxon>
        <taxon>Pseudomonadati</taxon>
        <taxon>Bacteroidota</taxon>
        <taxon>Sphingobacteriia</taxon>
        <taxon>Sphingobacteriales</taxon>
        <taxon>Sphingobacteriaceae</taxon>
        <taxon>Mucilaginibacter</taxon>
    </lineage>
</organism>
<dbReference type="InterPro" id="IPR036188">
    <property type="entry name" value="FAD/NAD-bd_sf"/>
</dbReference>
<evidence type="ECO:0000256" key="5">
    <source>
        <dbReference type="HAMAP-Rule" id="MF_00845"/>
    </source>
</evidence>
<keyword evidence="5" id="KW-0547">Nucleotide-binding</keyword>
<feature type="binding site" evidence="5">
    <location>
        <position position="44"/>
    </location>
    <ligand>
        <name>NADPH</name>
        <dbReference type="ChEBI" id="CHEBI:57783"/>
    </ligand>
</feature>
<feature type="domain" description="FAD-binding" evidence="6">
    <location>
        <begin position="299"/>
        <end position="332"/>
    </location>
</feature>
<dbReference type="InterPro" id="IPR043683">
    <property type="entry name" value="TetX_monooxygenase"/>
</dbReference>
<feature type="domain" description="FAD-binding" evidence="6">
    <location>
        <begin position="8"/>
        <end position="170"/>
    </location>
</feature>
<dbReference type="PANTHER" id="PTHR46972:SF1">
    <property type="entry name" value="FAD DEPENDENT OXIDOREDUCTASE DOMAIN-CONTAINING PROTEIN"/>
    <property type="match status" value="1"/>
</dbReference>
<keyword evidence="5" id="KW-0521">NADP</keyword>
<comment type="subcellular location">
    <subcellularLocation>
        <location evidence="5">Cytoplasm</location>
    </subcellularLocation>
</comment>
<feature type="binding site" evidence="5">
    <location>
        <position position="111"/>
    </location>
    <ligand>
        <name>FAD</name>
        <dbReference type="ChEBI" id="CHEBI:57692"/>
    </ligand>
</feature>
<comment type="domain">
    <text evidence="5">Consists of an N-terminal FAD-binding domain with a Rossman fold and a C-terminal substrate-binding domain.</text>
</comment>
<comment type="subunit">
    <text evidence="5">Monomer.</text>
</comment>
<evidence type="ECO:0000259" key="6">
    <source>
        <dbReference type="Pfam" id="PF01494"/>
    </source>
</evidence>
<keyword evidence="1 5" id="KW-0285">Flavoprotein</keyword>
<comment type="function">
    <text evidence="5">An FAD-requiring monooxygenase active on some tetracycline antibiotic derivatives, which leads to their inactivation. Hydroxylates carbon 11a of tetracycline and some analogs.</text>
</comment>
<keyword evidence="5" id="KW-0963">Cytoplasm</keyword>
<proteinExistence type="inferred from homology"/>
<keyword evidence="2 5" id="KW-0274">FAD</keyword>
<keyword evidence="4 5" id="KW-0503">Monooxygenase</keyword>
<protein>
    <recommendedName>
        <fullName evidence="5">Flavin-dependent monooxygenase</fullName>
    </recommendedName>
    <alternativeName>
        <fullName evidence="5">TetX monooxygenase</fullName>
        <shortName evidence="5">TetX</shortName>
        <ecNumber evidence="5">1.14.13.-</ecNumber>
    </alternativeName>
</protein>
<evidence type="ECO:0000313" key="8">
    <source>
        <dbReference type="Proteomes" id="UP000618754"/>
    </source>
</evidence>
<dbReference type="EMBL" id="JACWMW010000001">
    <property type="protein sequence ID" value="MBD1384051.1"/>
    <property type="molecule type" value="Genomic_DNA"/>
</dbReference>